<accession>A0A1M6HH89</accession>
<dbReference type="Pfam" id="PF13378">
    <property type="entry name" value="MR_MLE_C"/>
    <property type="match status" value="1"/>
</dbReference>
<evidence type="ECO:0000313" key="3">
    <source>
        <dbReference type="EMBL" id="SHJ21547.1"/>
    </source>
</evidence>
<gene>
    <name evidence="3" type="ORF">SAMN02745194_02004</name>
</gene>
<dbReference type="SUPFAM" id="SSF51604">
    <property type="entry name" value="Enolase C-terminal domain-like"/>
    <property type="match status" value="1"/>
</dbReference>
<reference evidence="3 4" key="1">
    <citation type="submission" date="2016-11" db="EMBL/GenBank/DDBJ databases">
        <authorList>
            <person name="Jaros S."/>
            <person name="Januszkiewicz K."/>
            <person name="Wedrychowicz H."/>
        </authorList>
    </citation>
    <scope>NUCLEOTIDE SEQUENCE [LARGE SCALE GENOMIC DNA]</scope>
    <source>
        <strain evidence="3 4">DSM 14916</strain>
    </source>
</reference>
<feature type="domain" description="Enolase C-terminal" evidence="2">
    <location>
        <begin position="2"/>
        <end position="68"/>
    </location>
</feature>
<protein>
    <submittedName>
        <fullName evidence="3">Enolase C-terminal domain-like</fullName>
    </submittedName>
</protein>
<feature type="region of interest" description="Disordered" evidence="1">
    <location>
        <begin position="77"/>
        <end position="118"/>
    </location>
</feature>
<keyword evidence="4" id="KW-1185">Reference proteome</keyword>
<proteinExistence type="predicted"/>
<dbReference type="Gene3D" id="3.20.20.120">
    <property type="entry name" value="Enolase-like C-terminal domain"/>
    <property type="match status" value="1"/>
</dbReference>
<dbReference type="EMBL" id="FQZF01000010">
    <property type="protein sequence ID" value="SHJ21547.1"/>
    <property type="molecule type" value="Genomic_DNA"/>
</dbReference>
<dbReference type="InterPro" id="IPR029065">
    <property type="entry name" value="Enolase_C-like"/>
</dbReference>
<dbReference type="InterPro" id="IPR036849">
    <property type="entry name" value="Enolase-like_C_sf"/>
</dbReference>
<dbReference type="Proteomes" id="UP000184387">
    <property type="component" value="Unassembled WGS sequence"/>
</dbReference>
<dbReference type="AlphaFoldDB" id="A0A1M6HH89"/>
<sequence>MGLVACLHVAAAVPIFAIQEYPTGFKNLELRSDGVLLGSEFVDAPPKAENGFVRIPTRPGLGLAVLEDVVVQTKPTAREVSMRRHRDGSPIDQWTPPRETADVQAVSGRHAPDPALVA</sequence>
<organism evidence="3 4">
    <name type="scientific">Muricoccus roseus</name>
    <dbReference type="NCBI Taxonomy" id="198092"/>
    <lineage>
        <taxon>Bacteria</taxon>
        <taxon>Pseudomonadati</taxon>
        <taxon>Pseudomonadota</taxon>
        <taxon>Alphaproteobacteria</taxon>
        <taxon>Acetobacterales</taxon>
        <taxon>Roseomonadaceae</taxon>
        <taxon>Muricoccus</taxon>
    </lineage>
</organism>
<evidence type="ECO:0000256" key="1">
    <source>
        <dbReference type="SAM" id="MobiDB-lite"/>
    </source>
</evidence>
<evidence type="ECO:0000313" key="4">
    <source>
        <dbReference type="Proteomes" id="UP000184387"/>
    </source>
</evidence>
<name>A0A1M6HH89_9PROT</name>
<dbReference type="STRING" id="198092.SAMN02745194_02004"/>
<evidence type="ECO:0000259" key="2">
    <source>
        <dbReference type="Pfam" id="PF13378"/>
    </source>
</evidence>